<feature type="compositionally biased region" description="Basic and acidic residues" evidence="1">
    <location>
        <begin position="200"/>
        <end position="225"/>
    </location>
</feature>
<dbReference type="AlphaFoldDB" id="A0A2R5GNJ8"/>
<dbReference type="PANTHER" id="PTHR10845:SF192">
    <property type="entry name" value="DOUBLE HIT, ISOFORM B"/>
    <property type="match status" value="1"/>
</dbReference>
<comment type="caution">
    <text evidence="4">The sequence shown here is derived from an EMBL/GenBank/DDBJ whole genome shotgun (WGS) entry which is preliminary data.</text>
</comment>
<dbReference type="SMART" id="SM00315">
    <property type="entry name" value="RGS"/>
    <property type="match status" value="1"/>
</dbReference>
<keyword evidence="2" id="KW-0812">Transmembrane</keyword>
<feature type="compositionally biased region" description="Polar residues" evidence="1">
    <location>
        <begin position="421"/>
        <end position="436"/>
    </location>
</feature>
<feature type="compositionally biased region" description="Basic and acidic residues" evidence="1">
    <location>
        <begin position="443"/>
        <end position="452"/>
    </location>
</feature>
<organism evidence="4 5">
    <name type="scientific">Hondaea fermentalgiana</name>
    <dbReference type="NCBI Taxonomy" id="2315210"/>
    <lineage>
        <taxon>Eukaryota</taxon>
        <taxon>Sar</taxon>
        <taxon>Stramenopiles</taxon>
        <taxon>Bigyra</taxon>
        <taxon>Labyrinthulomycetes</taxon>
        <taxon>Thraustochytrida</taxon>
        <taxon>Thraustochytriidae</taxon>
        <taxon>Hondaea</taxon>
    </lineage>
</organism>
<feature type="domain" description="RGS" evidence="3">
    <location>
        <begin position="268"/>
        <end position="392"/>
    </location>
</feature>
<feature type="compositionally biased region" description="Low complexity" evidence="1">
    <location>
        <begin position="453"/>
        <end position="462"/>
    </location>
</feature>
<dbReference type="EMBL" id="BEYU01000122">
    <property type="protein sequence ID" value="GBG32466.1"/>
    <property type="molecule type" value="Genomic_DNA"/>
</dbReference>
<reference evidence="4 5" key="1">
    <citation type="submission" date="2017-12" db="EMBL/GenBank/DDBJ databases">
        <title>Sequencing, de novo assembly and annotation of complete genome of a new Thraustochytrid species, strain FCC1311.</title>
        <authorList>
            <person name="Sedici K."/>
            <person name="Godart F."/>
            <person name="Aiese Cigliano R."/>
            <person name="Sanseverino W."/>
            <person name="Barakat M."/>
            <person name="Ortet P."/>
            <person name="Marechal E."/>
            <person name="Cagnac O."/>
            <person name="Amato A."/>
        </authorList>
    </citation>
    <scope>NUCLEOTIDE SEQUENCE [LARGE SCALE GENOMIC DNA]</scope>
</reference>
<dbReference type="PANTHER" id="PTHR10845">
    <property type="entry name" value="REGULATOR OF G PROTEIN SIGNALING"/>
    <property type="match status" value="1"/>
</dbReference>
<dbReference type="PRINTS" id="PR01301">
    <property type="entry name" value="RGSPROTEIN"/>
</dbReference>
<feature type="region of interest" description="Disordered" evidence="1">
    <location>
        <begin position="401"/>
        <end position="481"/>
    </location>
</feature>
<accession>A0A2R5GNJ8</accession>
<dbReference type="Gene3D" id="1.10.167.10">
    <property type="entry name" value="Regulator of G-protein Signalling 4, domain 2"/>
    <property type="match status" value="1"/>
</dbReference>
<proteinExistence type="predicted"/>
<sequence length="481" mass="52245">MSRCPSSASELTSVVEELLTCSSAAKDDAEELCSICFDESMENFMANCSSQTLEAFASSLGASLSTEDCNSLPRGCTEGTFADNAATICARKIHAVGTSIECSNSVRDVIEVDQSLSLSGGEADVDCGGPFCKACGDGKSCRRDSDCDITSVCEEGLCFSHNDYVESTTIFNYVTIPMLVVTLLATMLRMYILTQNEEFEKTEARRTRDGDTHRRSSNTTRDDTTKPTTKGTTKGTMHSKRAKYSPPENKSKGATGASAPEVPQTYASLDSVLEDRTARAQFFAFCKSKFAAENILFWDALLRYEDLWKNPTASPEAREQEALMIVETFVSHDASSEVNLSHTLRIELLRLYNRSKALSPGEDPIFRADSFHSAKMEIFRLMNINFFGEFLEHILSKTRGPPMAAAAEGPQRAGAFPKGSGRSSQNANATDQESGQGATGAVGRDDSRKSNRDNNNNNNNDDIMPSGSADDDDVRLAVAGP</sequence>
<name>A0A2R5GNJ8_9STRA</name>
<feature type="region of interest" description="Disordered" evidence="1">
    <location>
        <begin position="200"/>
        <end position="261"/>
    </location>
</feature>
<dbReference type="InParanoid" id="A0A2R5GNJ8"/>
<gene>
    <name evidence="4" type="ORF">FCC1311_086912</name>
</gene>
<evidence type="ECO:0000256" key="2">
    <source>
        <dbReference type="SAM" id="Phobius"/>
    </source>
</evidence>
<dbReference type="InterPro" id="IPR016137">
    <property type="entry name" value="RGS"/>
</dbReference>
<protein>
    <submittedName>
        <fullName evidence="4">Regulator of G-protein signaling 14</fullName>
    </submittedName>
</protein>
<dbReference type="Proteomes" id="UP000241890">
    <property type="component" value="Unassembled WGS sequence"/>
</dbReference>
<evidence type="ECO:0000259" key="3">
    <source>
        <dbReference type="PROSITE" id="PS50132"/>
    </source>
</evidence>
<dbReference type="OrthoDB" id="196547at2759"/>
<dbReference type="PROSITE" id="PS50132">
    <property type="entry name" value="RGS"/>
    <property type="match status" value="1"/>
</dbReference>
<dbReference type="SUPFAM" id="SSF48097">
    <property type="entry name" value="Regulator of G-protein signaling, RGS"/>
    <property type="match status" value="1"/>
</dbReference>
<keyword evidence="2" id="KW-0472">Membrane</keyword>
<dbReference type="CDD" id="cd07440">
    <property type="entry name" value="RGS"/>
    <property type="match status" value="1"/>
</dbReference>
<feature type="compositionally biased region" description="Low complexity" evidence="1">
    <location>
        <begin position="226"/>
        <end position="236"/>
    </location>
</feature>
<evidence type="ECO:0000313" key="5">
    <source>
        <dbReference type="Proteomes" id="UP000241890"/>
    </source>
</evidence>
<dbReference type="InterPro" id="IPR036305">
    <property type="entry name" value="RGS_sf"/>
</dbReference>
<keyword evidence="5" id="KW-1185">Reference proteome</keyword>
<dbReference type="InterPro" id="IPR044926">
    <property type="entry name" value="RGS_subdomain_2"/>
</dbReference>
<feature type="transmembrane region" description="Helical" evidence="2">
    <location>
        <begin position="170"/>
        <end position="192"/>
    </location>
</feature>
<feature type="compositionally biased region" description="Low complexity" evidence="1">
    <location>
        <begin position="404"/>
        <end position="415"/>
    </location>
</feature>
<evidence type="ECO:0000256" key="1">
    <source>
        <dbReference type="SAM" id="MobiDB-lite"/>
    </source>
</evidence>
<evidence type="ECO:0000313" key="4">
    <source>
        <dbReference type="EMBL" id="GBG32466.1"/>
    </source>
</evidence>
<keyword evidence="2" id="KW-1133">Transmembrane helix</keyword>
<dbReference type="Pfam" id="PF00615">
    <property type="entry name" value="RGS"/>
    <property type="match status" value="1"/>
</dbReference>